<evidence type="ECO:0000313" key="2">
    <source>
        <dbReference type="Proteomes" id="UP000663843"/>
    </source>
</evidence>
<sequence length="151" mass="17015">MRDACMIKTRDTKAPAVIWFENHIGMLHSVVRGFEFEKYGWWLRPVWREIGGVGSTRLAEVVPFKLFATKSALEGRLGPEVVLVPDKKLGERKPKPRLISISRRSLGVGSRLDPRVFKFRGPGSPRRQPTTDKTRLFVLSTTFTCSTSASA</sequence>
<evidence type="ECO:0000313" key="1">
    <source>
        <dbReference type="EMBL" id="CAE6475554.1"/>
    </source>
</evidence>
<comment type="caution">
    <text evidence="1">The sequence shown here is derived from an EMBL/GenBank/DDBJ whole genome shotgun (WGS) entry which is preliminary data.</text>
</comment>
<name>A0A8H3H0H7_9AGAM</name>
<accession>A0A8H3H0H7</accession>
<protein>
    <submittedName>
        <fullName evidence="1">Uncharacterized protein</fullName>
    </submittedName>
</protein>
<dbReference type="AlphaFoldDB" id="A0A8H3H0H7"/>
<dbReference type="EMBL" id="CAJMWT010003625">
    <property type="protein sequence ID" value="CAE6475554.1"/>
    <property type="molecule type" value="Genomic_DNA"/>
</dbReference>
<organism evidence="1 2">
    <name type="scientific">Rhizoctonia solani</name>
    <dbReference type="NCBI Taxonomy" id="456999"/>
    <lineage>
        <taxon>Eukaryota</taxon>
        <taxon>Fungi</taxon>
        <taxon>Dikarya</taxon>
        <taxon>Basidiomycota</taxon>
        <taxon>Agaricomycotina</taxon>
        <taxon>Agaricomycetes</taxon>
        <taxon>Cantharellales</taxon>
        <taxon>Ceratobasidiaceae</taxon>
        <taxon>Rhizoctonia</taxon>
    </lineage>
</organism>
<proteinExistence type="predicted"/>
<reference evidence="1" key="1">
    <citation type="submission" date="2021-01" db="EMBL/GenBank/DDBJ databases">
        <authorList>
            <person name="Kaushik A."/>
        </authorList>
    </citation>
    <scope>NUCLEOTIDE SEQUENCE</scope>
    <source>
        <strain evidence="1">AG2-2IIIB</strain>
    </source>
</reference>
<dbReference type="Proteomes" id="UP000663843">
    <property type="component" value="Unassembled WGS sequence"/>
</dbReference>
<gene>
    <name evidence="1" type="ORF">RDB_LOCUS111792</name>
</gene>